<accession>F4RZ86</accession>
<dbReference type="GO" id="GO:0046856">
    <property type="term" value="P:phosphatidylinositol dephosphorylation"/>
    <property type="evidence" value="ECO:0007669"/>
    <property type="project" value="TreeGrafter"/>
</dbReference>
<dbReference type="EMBL" id="GL883132">
    <property type="protein sequence ID" value="EGG02297.1"/>
    <property type="molecule type" value="Genomic_DNA"/>
</dbReference>
<dbReference type="eggNOG" id="KOG0566">
    <property type="taxonomic scope" value="Eukaryota"/>
</dbReference>
<dbReference type="PANTHER" id="PTHR45662:SF2">
    <property type="entry name" value="PHOSPHATIDYLINOSITOL-3-PHOSPHATASE SAC1"/>
    <property type="match status" value="1"/>
</dbReference>
<dbReference type="VEuPathDB" id="FungiDB:MELLADRAFT_66446"/>
<dbReference type="OrthoDB" id="405996at2759"/>
<dbReference type="InParanoid" id="F4RZ86"/>
<dbReference type="RefSeq" id="XP_007414554.1">
    <property type="nucleotide sequence ID" value="XM_007414492.1"/>
</dbReference>
<dbReference type="KEGG" id="mlr:MELLADRAFT_66446"/>
<dbReference type="GeneID" id="18930630"/>
<sequence length="213" mass="23817">MTNVIGGLSGQGHRIQLTRTGVATQPAFERHFEDLLTQYSIVQVVNLLSCSREGEIQLSQAYSDRHQAYTRETVGMTHFDLHQRSKLNGLEGVRHQLFNEQHVGGQVDQFGYCLAALQPDGKQPTICESQTGVFRTNCLDCCSGYVIEDSSREIPFDHLSTSAPIRLLCMSFALPTTIPRITESRFAGSGAAIEHCGQTMEMRYPKYMLELEL</sequence>
<evidence type="ECO:0000313" key="3">
    <source>
        <dbReference type="Proteomes" id="UP000001072"/>
    </source>
</evidence>
<dbReference type="Pfam" id="PF02383">
    <property type="entry name" value="Syja_N"/>
    <property type="match status" value="1"/>
</dbReference>
<gene>
    <name evidence="2" type="ORF">MELLADRAFT_66446</name>
</gene>
<dbReference type="STRING" id="747676.F4RZ86"/>
<evidence type="ECO:0000259" key="1">
    <source>
        <dbReference type="PROSITE" id="PS50275"/>
    </source>
</evidence>
<name>F4RZ86_MELLP</name>
<dbReference type="InterPro" id="IPR002013">
    <property type="entry name" value="SAC_dom"/>
</dbReference>
<dbReference type="AlphaFoldDB" id="F4RZ86"/>
<proteinExistence type="predicted"/>
<dbReference type="PROSITE" id="PS50275">
    <property type="entry name" value="SAC"/>
    <property type="match status" value="1"/>
</dbReference>
<reference evidence="3" key="1">
    <citation type="journal article" date="2011" name="Proc. Natl. Acad. Sci. U.S.A.">
        <title>Obligate biotrophy features unraveled by the genomic analysis of rust fungi.</title>
        <authorList>
            <person name="Duplessis S."/>
            <person name="Cuomo C.A."/>
            <person name="Lin Y.-C."/>
            <person name="Aerts A."/>
            <person name="Tisserant E."/>
            <person name="Veneault-Fourrey C."/>
            <person name="Joly D.L."/>
            <person name="Hacquard S."/>
            <person name="Amselem J."/>
            <person name="Cantarel B.L."/>
            <person name="Chiu R."/>
            <person name="Coutinho P.M."/>
            <person name="Feau N."/>
            <person name="Field M."/>
            <person name="Frey P."/>
            <person name="Gelhaye E."/>
            <person name="Goldberg J."/>
            <person name="Grabherr M.G."/>
            <person name="Kodira C.D."/>
            <person name="Kohler A."/>
            <person name="Kuees U."/>
            <person name="Lindquist E.A."/>
            <person name="Lucas S.M."/>
            <person name="Mago R."/>
            <person name="Mauceli E."/>
            <person name="Morin E."/>
            <person name="Murat C."/>
            <person name="Pangilinan J.L."/>
            <person name="Park R."/>
            <person name="Pearson M."/>
            <person name="Quesneville H."/>
            <person name="Rouhier N."/>
            <person name="Sakthikumar S."/>
            <person name="Salamov A.A."/>
            <person name="Schmutz J."/>
            <person name="Selles B."/>
            <person name="Shapiro H."/>
            <person name="Tanguay P."/>
            <person name="Tuskan G.A."/>
            <person name="Henrissat B."/>
            <person name="Van de Peer Y."/>
            <person name="Rouze P."/>
            <person name="Ellis J.G."/>
            <person name="Dodds P.N."/>
            <person name="Schein J.E."/>
            <person name="Zhong S."/>
            <person name="Hamelin R.C."/>
            <person name="Grigoriev I.V."/>
            <person name="Szabo L.J."/>
            <person name="Martin F."/>
        </authorList>
    </citation>
    <scope>NUCLEOTIDE SEQUENCE [LARGE SCALE GENOMIC DNA]</scope>
    <source>
        <strain evidence="3">98AG31 / pathotype 3-4-7</strain>
    </source>
</reference>
<dbReference type="GO" id="GO:0005783">
    <property type="term" value="C:endoplasmic reticulum"/>
    <property type="evidence" value="ECO:0007669"/>
    <property type="project" value="TreeGrafter"/>
</dbReference>
<evidence type="ECO:0000313" key="2">
    <source>
        <dbReference type="EMBL" id="EGG02297.1"/>
    </source>
</evidence>
<protein>
    <recommendedName>
        <fullName evidence="1">SAC domain-containing protein</fullName>
    </recommendedName>
</protein>
<dbReference type="GO" id="GO:0043812">
    <property type="term" value="F:phosphatidylinositol-4-phosphate phosphatase activity"/>
    <property type="evidence" value="ECO:0007669"/>
    <property type="project" value="TreeGrafter"/>
</dbReference>
<organism evidence="3">
    <name type="scientific">Melampsora larici-populina (strain 98AG31 / pathotype 3-4-7)</name>
    <name type="common">Poplar leaf rust fungus</name>
    <dbReference type="NCBI Taxonomy" id="747676"/>
    <lineage>
        <taxon>Eukaryota</taxon>
        <taxon>Fungi</taxon>
        <taxon>Dikarya</taxon>
        <taxon>Basidiomycota</taxon>
        <taxon>Pucciniomycotina</taxon>
        <taxon>Pucciniomycetes</taxon>
        <taxon>Pucciniales</taxon>
        <taxon>Melampsoraceae</taxon>
        <taxon>Melampsora</taxon>
    </lineage>
</organism>
<feature type="domain" description="SAC" evidence="1">
    <location>
        <begin position="27"/>
        <end position="141"/>
    </location>
</feature>
<dbReference type="Proteomes" id="UP000001072">
    <property type="component" value="Unassembled WGS sequence"/>
</dbReference>
<keyword evidence="3" id="KW-1185">Reference proteome</keyword>
<dbReference type="PANTHER" id="PTHR45662">
    <property type="entry name" value="PHOSPHATIDYLINOSITIDE PHOSPHATASE SAC1"/>
    <property type="match status" value="1"/>
</dbReference>
<dbReference type="HOGENOM" id="CLU_1294656_0_0_1"/>